<dbReference type="OrthoDB" id="11646at2157"/>
<dbReference type="EMBL" id="CP011097">
    <property type="protein sequence ID" value="AJZ75422.1"/>
    <property type="molecule type" value="Genomic_DNA"/>
</dbReference>
<evidence type="ECO:0000313" key="1">
    <source>
        <dbReference type="EMBL" id="AJZ75422.1"/>
    </source>
</evidence>
<gene>
    <name evidence="1" type="ORF">SU86_002380</name>
</gene>
<reference evidence="1 2" key="1">
    <citation type="journal article" date="2016" name="Sci. Rep.">
        <title>A novel ammonia-oxidizing archaeon from wastewater treatment plant: Its enrichment, physiological and genomic characteristics.</title>
        <authorList>
            <person name="Li Y."/>
            <person name="Ding K."/>
            <person name="Wen X."/>
            <person name="Zhang B."/>
            <person name="Shen B."/>
            <person name="Yang Y."/>
        </authorList>
    </citation>
    <scope>NUCLEOTIDE SEQUENCE [LARGE SCALE GENOMIC DNA]</scope>
    <source>
        <strain evidence="1 2">SAT1</strain>
    </source>
</reference>
<protein>
    <submittedName>
        <fullName evidence="1">Uncharacterized protein</fullName>
    </submittedName>
</protein>
<keyword evidence="2" id="KW-1185">Reference proteome</keyword>
<name>A0A3G1B1A7_9ARCH</name>
<dbReference type="Proteomes" id="UP000266745">
    <property type="component" value="Chromosome"/>
</dbReference>
<sequence length="137" mass="15580">MSQKVWLGRIYLKEEGGYELVLRALNHYKKRLRNIRNSPEIKDAPMFAQIVEQEAMKAYPLVGTLIKKISEGLENSEVLSRLESDITLFEKALSCYQSDIQKMDSDPFYAELISDKTVASADLLNITSALSKITEFS</sequence>
<dbReference type="AlphaFoldDB" id="A0A3G1B1A7"/>
<dbReference type="GeneID" id="24875233"/>
<dbReference type="RefSeq" id="WP_048188029.1">
    <property type="nucleotide sequence ID" value="NZ_CP011097.1"/>
</dbReference>
<dbReference type="KEGG" id="tah:SU86_002380"/>
<accession>A0A3G1B1A7</accession>
<dbReference type="STRING" id="1603555.SU86_002380"/>
<proteinExistence type="predicted"/>
<organism evidence="1 2">
    <name type="scientific">Candidatus Nitrosotenuis cloacae</name>
    <dbReference type="NCBI Taxonomy" id="1603555"/>
    <lineage>
        <taxon>Archaea</taxon>
        <taxon>Nitrososphaerota</taxon>
        <taxon>Candidatus Nitrosotenuis</taxon>
    </lineage>
</organism>
<evidence type="ECO:0000313" key="2">
    <source>
        <dbReference type="Proteomes" id="UP000266745"/>
    </source>
</evidence>